<evidence type="ECO:0000313" key="2">
    <source>
        <dbReference type="EMBL" id="CAA9427571.1"/>
    </source>
</evidence>
<feature type="compositionally biased region" description="Basic residues" evidence="1">
    <location>
        <begin position="85"/>
        <end position="97"/>
    </location>
</feature>
<sequence>DPRDAPERLTLRGEPRPARAGRTDAGHGAHPHRRHQVHRDRVGHRGDRPGARLPCQRGRRRPGDARRARRGPRPRRAPPAPARGSRARCRARHRERPRGRDAAAPGGV</sequence>
<dbReference type="EMBL" id="CADCUY010000488">
    <property type="protein sequence ID" value="CAA9427571.1"/>
    <property type="molecule type" value="Genomic_DNA"/>
</dbReference>
<accession>A0A6J4PW74</accession>
<evidence type="ECO:0000256" key="1">
    <source>
        <dbReference type="SAM" id="MobiDB-lite"/>
    </source>
</evidence>
<feature type="non-terminal residue" evidence="2">
    <location>
        <position position="1"/>
    </location>
</feature>
<feature type="region of interest" description="Disordered" evidence="1">
    <location>
        <begin position="1"/>
        <end position="108"/>
    </location>
</feature>
<feature type="compositionally biased region" description="Basic and acidic residues" evidence="1">
    <location>
        <begin position="39"/>
        <end position="50"/>
    </location>
</feature>
<organism evidence="2">
    <name type="scientific">uncultured Quadrisphaera sp</name>
    <dbReference type="NCBI Taxonomy" id="904978"/>
    <lineage>
        <taxon>Bacteria</taxon>
        <taxon>Bacillati</taxon>
        <taxon>Actinomycetota</taxon>
        <taxon>Actinomycetes</taxon>
        <taxon>Kineosporiales</taxon>
        <taxon>Kineosporiaceae</taxon>
        <taxon>Quadrisphaera</taxon>
        <taxon>environmental samples</taxon>
    </lineage>
</organism>
<feature type="compositionally biased region" description="Basic residues" evidence="1">
    <location>
        <begin position="67"/>
        <end position="76"/>
    </location>
</feature>
<gene>
    <name evidence="2" type="ORF">AVDCRST_MAG35-2386</name>
</gene>
<protein>
    <submittedName>
        <fullName evidence="2">Flagellar protein FlbD</fullName>
    </submittedName>
</protein>
<keyword evidence="2" id="KW-0966">Cell projection</keyword>
<name>A0A6J4PW74_9ACTN</name>
<keyword evidence="2" id="KW-0969">Cilium</keyword>
<dbReference type="AlphaFoldDB" id="A0A6J4PW74"/>
<reference evidence="2" key="1">
    <citation type="submission" date="2020-02" db="EMBL/GenBank/DDBJ databases">
        <authorList>
            <person name="Meier V. D."/>
        </authorList>
    </citation>
    <scope>NUCLEOTIDE SEQUENCE</scope>
    <source>
        <strain evidence="2">AVDCRST_MAG35</strain>
    </source>
</reference>
<proteinExistence type="predicted"/>
<feature type="compositionally biased region" description="Basic residues" evidence="1">
    <location>
        <begin position="29"/>
        <end position="38"/>
    </location>
</feature>
<feature type="non-terminal residue" evidence="2">
    <location>
        <position position="108"/>
    </location>
</feature>
<keyword evidence="2" id="KW-0282">Flagellum</keyword>
<feature type="compositionally biased region" description="Basic and acidic residues" evidence="1">
    <location>
        <begin position="1"/>
        <end position="27"/>
    </location>
</feature>